<name>A0AAD6MPJ5_9ROSI</name>
<gene>
    <name evidence="1" type="ORF">NC653_021839</name>
    <name evidence="2" type="ORF">NC653_021846</name>
</gene>
<dbReference type="EMBL" id="JAQIZT010000008">
    <property type="protein sequence ID" value="KAJ6989084.1"/>
    <property type="molecule type" value="Genomic_DNA"/>
</dbReference>
<keyword evidence="3" id="KW-1185">Reference proteome</keyword>
<sequence>MLNRNYFGMLLLESCTAVGKLVHYSFKTQDCSIRILKESTRPNP</sequence>
<protein>
    <submittedName>
        <fullName evidence="2">Uncharacterized protein</fullName>
    </submittedName>
</protein>
<comment type="caution">
    <text evidence="2">The sequence shown here is derived from an EMBL/GenBank/DDBJ whole genome shotgun (WGS) entry which is preliminary data.</text>
</comment>
<evidence type="ECO:0000313" key="2">
    <source>
        <dbReference type="EMBL" id="KAJ6989084.1"/>
    </source>
</evidence>
<dbReference type="EMBL" id="JAQIZT010000008">
    <property type="protein sequence ID" value="KAJ6989076.1"/>
    <property type="molecule type" value="Genomic_DNA"/>
</dbReference>
<organism evidence="2 3">
    <name type="scientific">Populus alba x Populus x berolinensis</name>
    <dbReference type="NCBI Taxonomy" id="444605"/>
    <lineage>
        <taxon>Eukaryota</taxon>
        <taxon>Viridiplantae</taxon>
        <taxon>Streptophyta</taxon>
        <taxon>Embryophyta</taxon>
        <taxon>Tracheophyta</taxon>
        <taxon>Spermatophyta</taxon>
        <taxon>Magnoliopsida</taxon>
        <taxon>eudicotyledons</taxon>
        <taxon>Gunneridae</taxon>
        <taxon>Pentapetalae</taxon>
        <taxon>rosids</taxon>
        <taxon>fabids</taxon>
        <taxon>Malpighiales</taxon>
        <taxon>Salicaceae</taxon>
        <taxon>Saliceae</taxon>
        <taxon>Populus</taxon>
    </lineage>
</organism>
<evidence type="ECO:0000313" key="1">
    <source>
        <dbReference type="EMBL" id="KAJ6989076.1"/>
    </source>
</evidence>
<evidence type="ECO:0000313" key="3">
    <source>
        <dbReference type="Proteomes" id="UP001164929"/>
    </source>
</evidence>
<dbReference type="AlphaFoldDB" id="A0AAD6MPJ5"/>
<accession>A0AAD6MPJ5</accession>
<proteinExistence type="predicted"/>
<dbReference type="Proteomes" id="UP001164929">
    <property type="component" value="Chromosome 8"/>
</dbReference>
<reference evidence="2" key="1">
    <citation type="journal article" date="2023" name="Mol. Ecol. Resour.">
        <title>Chromosome-level genome assembly of a triploid poplar Populus alba 'Berolinensis'.</title>
        <authorList>
            <person name="Chen S."/>
            <person name="Yu Y."/>
            <person name="Wang X."/>
            <person name="Wang S."/>
            <person name="Zhang T."/>
            <person name="Zhou Y."/>
            <person name="He R."/>
            <person name="Meng N."/>
            <person name="Wang Y."/>
            <person name="Liu W."/>
            <person name="Liu Z."/>
            <person name="Liu J."/>
            <person name="Guo Q."/>
            <person name="Huang H."/>
            <person name="Sederoff R.R."/>
            <person name="Wang G."/>
            <person name="Qu G."/>
            <person name="Chen S."/>
        </authorList>
    </citation>
    <scope>NUCLEOTIDE SEQUENCE</scope>
    <source>
        <strain evidence="2">SC-2020</strain>
    </source>
</reference>